<dbReference type="EMBL" id="BRXS01000003">
    <property type="protein sequence ID" value="GLC25752.1"/>
    <property type="molecule type" value="Genomic_DNA"/>
</dbReference>
<protein>
    <recommendedName>
        <fullName evidence="1">F-box/LRR-repeat protein 15-like leucin rich repeat domain-containing protein</fullName>
    </recommendedName>
</protein>
<reference evidence="2" key="1">
    <citation type="submission" date="2022-08" db="EMBL/GenBank/DDBJ databases">
        <title>Draft genome sequencing of Roseisolibacter agri AW1220.</title>
        <authorList>
            <person name="Tobiishi Y."/>
            <person name="Tonouchi A."/>
        </authorList>
    </citation>
    <scope>NUCLEOTIDE SEQUENCE</scope>
    <source>
        <strain evidence="2">AW1220</strain>
    </source>
</reference>
<dbReference type="InterPro" id="IPR032675">
    <property type="entry name" value="LRR_dom_sf"/>
</dbReference>
<dbReference type="PANTHER" id="PTHR13318:SF190">
    <property type="entry name" value="PARTNER OF PAIRED, ISOFORM B"/>
    <property type="match status" value="1"/>
</dbReference>
<dbReference type="PANTHER" id="PTHR13318">
    <property type="entry name" value="PARTNER OF PAIRED, ISOFORM B-RELATED"/>
    <property type="match status" value="1"/>
</dbReference>
<dbReference type="AlphaFoldDB" id="A0AA37V2V4"/>
<name>A0AA37V2V4_9BACT</name>
<dbReference type="Gene3D" id="3.80.10.10">
    <property type="entry name" value="Ribonuclease Inhibitor"/>
    <property type="match status" value="4"/>
</dbReference>
<gene>
    <name evidence="2" type="ORF">rosag_22650</name>
</gene>
<proteinExistence type="predicted"/>
<dbReference type="Pfam" id="PF25372">
    <property type="entry name" value="DUF7885"/>
    <property type="match status" value="1"/>
</dbReference>
<comment type="caution">
    <text evidence="2">The sequence shown here is derived from an EMBL/GenBank/DDBJ whole genome shotgun (WGS) entry which is preliminary data.</text>
</comment>
<dbReference type="InterPro" id="IPR057207">
    <property type="entry name" value="FBXL15_LRR"/>
</dbReference>
<dbReference type="SUPFAM" id="SSF52047">
    <property type="entry name" value="RNI-like"/>
    <property type="match status" value="1"/>
</dbReference>
<dbReference type="GO" id="GO:0019005">
    <property type="term" value="C:SCF ubiquitin ligase complex"/>
    <property type="evidence" value="ECO:0007669"/>
    <property type="project" value="TreeGrafter"/>
</dbReference>
<keyword evidence="3" id="KW-1185">Reference proteome</keyword>
<dbReference type="InterPro" id="IPR006553">
    <property type="entry name" value="Leu-rich_rpt_Cys-con_subtyp"/>
</dbReference>
<dbReference type="GO" id="GO:0031146">
    <property type="term" value="P:SCF-dependent proteasomal ubiquitin-dependent protein catabolic process"/>
    <property type="evidence" value="ECO:0007669"/>
    <property type="project" value="TreeGrafter"/>
</dbReference>
<evidence type="ECO:0000259" key="1">
    <source>
        <dbReference type="Pfam" id="PF25372"/>
    </source>
</evidence>
<dbReference type="Proteomes" id="UP001161325">
    <property type="component" value="Unassembled WGS sequence"/>
</dbReference>
<feature type="domain" description="F-box/LRR-repeat protein 15-like leucin rich repeat" evidence="1">
    <location>
        <begin position="240"/>
        <end position="284"/>
    </location>
</feature>
<evidence type="ECO:0000313" key="2">
    <source>
        <dbReference type="EMBL" id="GLC25752.1"/>
    </source>
</evidence>
<dbReference type="RefSeq" id="WP_284350212.1">
    <property type="nucleotide sequence ID" value="NZ_BRXS01000003.1"/>
</dbReference>
<evidence type="ECO:0000313" key="3">
    <source>
        <dbReference type="Proteomes" id="UP001161325"/>
    </source>
</evidence>
<sequence>MSRPSRHVTSATTLESLRREAKRWLHALRAHDAEAHARLARALPDAPATEAPTLRGVQHALAREHGLSGWSALRARVAALGATRRHEEVAAALKTAYDTGDAATLRVVWNYFGHMRALDGMRRYVRLDLGRSETPAPGEVDTITLDEARRLVAHAQGFATWQALVDDALTLPTDGRPIATRAVAVHAVDDAGEGRDPVFTRDWDAAFALLRERRLPALRAHGQMTDALLARLARVPDIVHVTTLDLSGSRAVTDDGLRQLARLPQLRHLNLSGCAISDAGLAVLRDLPMLASLDLAWTPVTDAGAAHLASCPRLRDVNLMGTPSGDGALAALAGNDALRTLRSGSRVTDAGLPALHDIPAFRTWLGGAERLELTGPGTRPNALTLRGTFTDAGLARLVGLDGLYALDLDDERLAITGAGLAPLAALPHLAWLGVDAKDADMAHVAALPHLRFLVCQDTTAGDDGFVALSASRTLEYLWGRRCHNLRGRGFRALAAIPTLRSLSVSCLNVDDDALAALPDFPALRELMPMDVPDDGYRHVARCTALESLVLMYCRETTDAATAHVATLPALRRYFASYTRITDRTPALLSGIGTLESVTFDSCAGLTDAGIAALARLPRLREMRVSGMAGVTPAVGAAFGREVRVSHDP</sequence>
<accession>A0AA37V2V4</accession>
<dbReference type="SMART" id="SM00367">
    <property type="entry name" value="LRR_CC"/>
    <property type="match status" value="5"/>
</dbReference>
<organism evidence="2 3">
    <name type="scientific">Roseisolibacter agri</name>
    <dbReference type="NCBI Taxonomy" id="2014610"/>
    <lineage>
        <taxon>Bacteria</taxon>
        <taxon>Pseudomonadati</taxon>
        <taxon>Gemmatimonadota</taxon>
        <taxon>Gemmatimonadia</taxon>
        <taxon>Gemmatimonadales</taxon>
        <taxon>Gemmatimonadaceae</taxon>
        <taxon>Roseisolibacter</taxon>
    </lineage>
</organism>